<dbReference type="Pfam" id="PF23387">
    <property type="entry name" value="TPR_IFT80_172"/>
    <property type="match status" value="1"/>
</dbReference>
<dbReference type="InterPro" id="IPR001680">
    <property type="entry name" value="WD40_rpt"/>
</dbReference>
<dbReference type="PANTHER" id="PTHR24098">
    <property type="entry name" value="OUTER SEGMENT 5"/>
    <property type="match status" value="1"/>
</dbReference>
<accession>A0ABQ8F2X4</accession>
<gene>
    <name evidence="7" type="ORF">BASA50_009142</name>
</gene>
<evidence type="ECO:0000256" key="1">
    <source>
        <dbReference type="ARBA" id="ARBA00004138"/>
    </source>
</evidence>
<dbReference type="InterPro" id="IPR011047">
    <property type="entry name" value="Quinoprotein_ADH-like_sf"/>
</dbReference>
<keyword evidence="2" id="KW-0969">Cilium</keyword>
<evidence type="ECO:0000259" key="6">
    <source>
        <dbReference type="Pfam" id="PF23387"/>
    </source>
</evidence>
<dbReference type="Gene3D" id="1.25.40.470">
    <property type="match status" value="1"/>
</dbReference>
<dbReference type="Proteomes" id="UP001648503">
    <property type="component" value="Unassembled WGS sequence"/>
</dbReference>
<feature type="repeat" description="WD" evidence="4">
    <location>
        <begin position="196"/>
        <end position="228"/>
    </location>
</feature>
<dbReference type="PROSITE" id="PS50294">
    <property type="entry name" value="WD_REPEATS_REGION"/>
    <property type="match status" value="2"/>
</dbReference>
<evidence type="ECO:0000256" key="4">
    <source>
        <dbReference type="PROSITE-ProRule" id="PRU00221"/>
    </source>
</evidence>
<proteinExistence type="predicted"/>
<dbReference type="EMBL" id="JAFCIX010000418">
    <property type="protein sequence ID" value="KAH6591139.1"/>
    <property type="molecule type" value="Genomic_DNA"/>
</dbReference>
<name>A0ABQ8F2X4_9FUNG</name>
<feature type="domain" description="IFT80 second beta-propeller" evidence="5">
    <location>
        <begin position="312"/>
        <end position="593"/>
    </location>
</feature>
<evidence type="ECO:0000256" key="2">
    <source>
        <dbReference type="ARBA" id="ARBA00023069"/>
    </source>
</evidence>
<comment type="subcellular location">
    <subcellularLocation>
        <location evidence="1">Cell projection</location>
        <location evidence="1">Cilium</location>
    </subcellularLocation>
</comment>
<keyword evidence="8" id="KW-1185">Reference proteome</keyword>
<keyword evidence="4" id="KW-0853">WD repeat</keyword>
<evidence type="ECO:0000313" key="8">
    <source>
        <dbReference type="Proteomes" id="UP001648503"/>
    </source>
</evidence>
<organism evidence="7 8">
    <name type="scientific">Batrachochytrium salamandrivorans</name>
    <dbReference type="NCBI Taxonomy" id="1357716"/>
    <lineage>
        <taxon>Eukaryota</taxon>
        <taxon>Fungi</taxon>
        <taxon>Fungi incertae sedis</taxon>
        <taxon>Chytridiomycota</taxon>
        <taxon>Chytridiomycota incertae sedis</taxon>
        <taxon>Chytridiomycetes</taxon>
        <taxon>Rhizophydiales</taxon>
        <taxon>Rhizophydiales incertae sedis</taxon>
        <taxon>Batrachochytrium</taxon>
    </lineage>
</organism>
<dbReference type="InterPro" id="IPR036322">
    <property type="entry name" value="WD40_repeat_dom_sf"/>
</dbReference>
<dbReference type="Pfam" id="PF00400">
    <property type="entry name" value="WD40"/>
    <property type="match status" value="3"/>
</dbReference>
<dbReference type="InterPro" id="IPR015943">
    <property type="entry name" value="WD40/YVTN_repeat-like_dom_sf"/>
</dbReference>
<feature type="domain" description="IFT80/172/WDR35 TPR" evidence="6">
    <location>
        <begin position="626"/>
        <end position="771"/>
    </location>
</feature>
<dbReference type="PANTHER" id="PTHR24098:SF0">
    <property type="entry name" value="OUTER SEGMENT 5"/>
    <property type="match status" value="1"/>
</dbReference>
<dbReference type="Gene3D" id="2.130.10.10">
    <property type="entry name" value="YVTN repeat-like/Quinoprotein amine dehydrogenase"/>
    <property type="match status" value="2"/>
</dbReference>
<keyword evidence="3" id="KW-0966">Cell projection</keyword>
<protein>
    <recommendedName>
        <fullName evidence="9">Anaphase-promoting complex subunit 4 WD40 domain-containing protein</fullName>
    </recommendedName>
</protein>
<reference evidence="7 8" key="1">
    <citation type="submission" date="2021-02" db="EMBL/GenBank/DDBJ databases">
        <title>Variation within the Batrachochytrium salamandrivorans European outbreak.</title>
        <authorList>
            <person name="Kelly M."/>
            <person name="Pasmans F."/>
            <person name="Shea T.P."/>
            <person name="Munoz J.F."/>
            <person name="Carranza S."/>
            <person name="Cuomo C.A."/>
            <person name="Martel A."/>
        </authorList>
    </citation>
    <scope>NUCLEOTIDE SEQUENCE [LARGE SCALE GENOMIC DNA]</scope>
    <source>
        <strain evidence="7 8">AMFP18/2</strain>
    </source>
</reference>
<evidence type="ECO:0000259" key="5">
    <source>
        <dbReference type="Pfam" id="PF23335"/>
    </source>
</evidence>
<dbReference type="PROSITE" id="PS50082">
    <property type="entry name" value="WD_REPEATS_2"/>
    <property type="match status" value="2"/>
</dbReference>
<sequence length="779" mass="87865">MKLKIQQESVNKHTDIVTCVGWSSNSELYSVSDDRQIMRWSSDGECMGVLTTFEPVVAKGVLHGELPLPTYITDMHWFPTTPGKGQFSSDIYTVGATDGRFYICSRGGGIEKTAEAHKGALLSIRWNYEGTAIATAGEDGQLKIWSRSGMLRSSLLQTGFPIYCISWAPNNDQILLTNGQNLIIKPLQPSNKQTQWKAHEGLIVKVDWSLVNNTILSAGEDRRYKIWDSFGRQIFASTPYDHPITAISWNPSGEIFAVGSFNMLRVCDKQGWSYAMKRPNSGSIFDIRWTPDGTQFAGAGGSGSVIFGNIIDKRYEWKNHEVTIMDENKILVHDVIQRSKDYLELRDRVINASLGFGHLIIATSSQCYVYTEKNWNTPAIIDMSNNGRIVCIRQCAEYFVLVDNFLGIQIFSYDARLTSQPKYQGLRSEFITAHTISISDDTLAIKDHSDERAIYLFDVVSGRQIGEAPLKHSQEILQVALSQSVSPAGRQIVVLDKNCDLFISRARKFQFKKLGSMVETFIWNIETDMLSAIMDGKLALWYYPNAVFVDEDISSLTRLDRDVSNLGKNSQFISFVGTQCLLRRADGAILAMSNISSLPGFLQELSKKRQWEEAIRLCRHVKVKELWACLAAMSLFGQDLNTAEVAYAAIEEVHKVQYVTYIRNIPTPEGRAAELALMRHQPGEAESILVSANLIYRAIRMWINLFNWERALDLALKYKTHVDTVLYFREKYLIALGCQENNKRIMQYAQNVPVNLDSIKAKIAMEENTEKSKGATAAR</sequence>
<evidence type="ECO:0000256" key="3">
    <source>
        <dbReference type="ARBA" id="ARBA00023273"/>
    </source>
</evidence>
<dbReference type="InterPro" id="IPR056456">
    <property type="entry name" value="Beta-prop_IFT80_2nd"/>
</dbReference>
<dbReference type="SUPFAM" id="SSF50998">
    <property type="entry name" value="Quinoprotein alcohol dehydrogenase-like"/>
    <property type="match status" value="1"/>
</dbReference>
<evidence type="ECO:0000313" key="7">
    <source>
        <dbReference type="EMBL" id="KAH6591139.1"/>
    </source>
</evidence>
<dbReference type="SMART" id="SM00320">
    <property type="entry name" value="WD40"/>
    <property type="match status" value="6"/>
</dbReference>
<comment type="caution">
    <text evidence="7">The sequence shown here is derived from an EMBL/GenBank/DDBJ whole genome shotgun (WGS) entry which is preliminary data.</text>
</comment>
<dbReference type="Pfam" id="PF23335">
    <property type="entry name" value="Beta-prop_IFT80_2nd"/>
    <property type="match status" value="1"/>
</dbReference>
<dbReference type="InterPro" id="IPR056157">
    <property type="entry name" value="TPR_IFT80_172_dom"/>
</dbReference>
<feature type="repeat" description="WD" evidence="4">
    <location>
        <begin position="114"/>
        <end position="146"/>
    </location>
</feature>
<dbReference type="SUPFAM" id="SSF50978">
    <property type="entry name" value="WD40 repeat-like"/>
    <property type="match status" value="1"/>
</dbReference>
<evidence type="ECO:0008006" key="9">
    <source>
        <dbReference type="Google" id="ProtNLM"/>
    </source>
</evidence>